<reference evidence="1 2" key="1">
    <citation type="journal article" date="2016" name="Int. J. Syst. Evol. Microbiol.">
        <title>Descriptions of Anaerotaenia torta gen. nov., sp. nov. and Anaerocolumna cellulosilytica gen. nov., sp. nov. isolated from a methanogenic reactor of cattle waste.</title>
        <authorList>
            <person name="Uek A."/>
            <person name="Ohtaki Y."/>
            <person name="Kaku N."/>
            <person name="Ueki K."/>
        </authorList>
    </citation>
    <scope>NUCLEOTIDE SEQUENCE [LARGE SCALE GENOMIC DNA]</scope>
    <source>
        <strain evidence="1 2">SN021</strain>
    </source>
</reference>
<gene>
    <name evidence="1" type="ORF">acsn021_37470</name>
</gene>
<proteinExistence type="predicted"/>
<dbReference type="Gene3D" id="3.40.630.30">
    <property type="match status" value="1"/>
</dbReference>
<dbReference type="CDD" id="cd04301">
    <property type="entry name" value="NAT_SF"/>
    <property type="match status" value="1"/>
</dbReference>
<dbReference type="AlphaFoldDB" id="A0A6S6RBA3"/>
<evidence type="ECO:0000313" key="1">
    <source>
        <dbReference type="EMBL" id="BCJ96178.1"/>
    </source>
</evidence>
<name>A0A6S6RBA3_9FIRM</name>
<dbReference type="InterPro" id="IPR027365">
    <property type="entry name" value="GNAT_acetyltra_YdfB-like"/>
</dbReference>
<dbReference type="KEGG" id="acel:acsn021_37470"/>
<dbReference type="SUPFAM" id="SSF55729">
    <property type="entry name" value="Acyl-CoA N-acyltransferases (Nat)"/>
    <property type="match status" value="1"/>
</dbReference>
<protein>
    <submittedName>
        <fullName evidence="1">Uncharacterized protein</fullName>
    </submittedName>
</protein>
<dbReference type="RefSeq" id="WP_184091610.1">
    <property type="nucleotide sequence ID" value="NZ_AP023367.1"/>
</dbReference>
<dbReference type="PANTHER" id="PTHR31143:SF2">
    <property type="entry name" value="FR47-LIKE DOMAIN-CONTAINING PROTEIN-RELATED"/>
    <property type="match status" value="1"/>
</dbReference>
<sequence>MDKIPVYELNKKDYGLILQNFNLDKCTLAVKSVLCNHTPGIVLVDSEVDPKTVFIWDKCHDFFILGEKGNKEYCENLREKIYGDIFKQAKEKEDLLDFYVRPFYSNLDTNDKNKKIIDDLFKNNSLMLHKRRHYSLELSEYNIKRPQNIDIDNAKIEFIDKLFLTRTQLENFDEITNWIEDSWISEELFLQEGFGFCLVVDESIVSWCISDYRIDVECEIGIETDERYRNKGYATILVTEVVNYCKQKGFVKIGWHCRDNNIGSYKVAEKVGFKDMNIYYSYHAWFNVFDNFLVNGQYFLTQTQDYRKAAECYEKAFEMKNSNDSYFHDSSIFSQDANIKWCYYNTACAWALAGEHEDAFSNLEKAVEAGWNDANMLEKDERLQSLKVDSRWAEMLNVLR</sequence>
<accession>A0A6S6RBA3</accession>
<dbReference type="Proteomes" id="UP000515561">
    <property type="component" value="Chromosome"/>
</dbReference>
<dbReference type="InterPro" id="IPR000182">
    <property type="entry name" value="GNAT_dom"/>
</dbReference>
<dbReference type="SUPFAM" id="SSF48452">
    <property type="entry name" value="TPR-like"/>
    <property type="match status" value="1"/>
</dbReference>
<dbReference type="InterPro" id="IPR011990">
    <property type="entry name" value="TPR-like_helical_dom_sf"/>
</dbReference>
<dbReference type="EMBL" id="AP023367">
    <property type="protein sequence ID" value="BCJ96178.1"/>
    <property type="molecule type" value="Genomic_DNA"/>
</dbReference>
<organism evidence="1 2">
    <name type="scientific">Anaerocolumna cellulosilytica</name>
    <dbReference type="NCBI Taxonomy" id="433286"/>
    <lineage>
        <taxon>Bacteria</taxon>
        <taxon>Bacillati</taxon>
        <taxon>Bacillota</taxon>
        <taxon>Clostridia</taxon>
        <taxon>Lachnospirales</taxon>
        <taxon>Lachnospiraceae</taxon>
        <taxon>Anaerocolumna</taxon>
    </lineage>
</organism>
<dbReference type="PROSITE" id="PS51186">
    <property type="entry name" value="GNAT"/>
    <property type="match status" value="1"/>
</dbReference>
<evidence type="ECO:0000313" key="2">
    <source>
        <dbReference type="Proteomes" id="UP000515561"/>
    </source>
</evidence>
<dbReference type="PANTHER" id="PTHR31143">
    <property type="match status" value="1"/>
</dbReference>
<dbReference type="Pfam" id="PF12746">
    <property type="entry name" value="GNAT_acetyltran"/>
    <property type="match status" value="1"/>
</dbReference>
<keyword evidence="2" id="KW-1185">Reference proteome</keyword>
<dbReference type="NCBIfam" id="NF047558">
    <property type="entry name" value="TPR_END_plus"/>
    <property type="match status" value="1"/>
</dbReference>
<dbReference type="InterPro" id="IPR016181">
    <property type="entry name" value="Acyl_CoA_acyltransferase"/>
</dbReference>
<dbReference type="GO" id="GO:0016747">
    <property type="term" value="F:acyltransferase activity, transferring groups other than amino-acyl groups"/>
    <property type="evidence" value="ECO:0007669"/>
    <property type="project" value="InterPro"/>
</dbReference>
<dbReference type="Gene3D" id="1.25.40.10">
    <property type="entry name" value="Tetratricopeptide repeat domain"/>
    <property type="match status" value="1"/>
</dbReference>